<dbReference type="EMBL" id="PJQY01002069">
    <property type="protein sequence ID" value="PQP96683.1"/>
    <property type="molecule type" value="Genomic_DNA"/>
</dbReference>
<evidence type="ECO:0000313" key="2">
    <source>
        <dbReference type="EMBL" id="PQQ19315.1"/>
    </source>
</evidence>
<dbReference type="Proteomes" id="UP000250321">
    <property type="component" value="Unassembled WGS sequence"/>
</dbReference>
<organism evidence="1 3">
    <name type="scientific">Prunus yedoensis var. nudiflora</name>
    <dbReference type="NCBI Taxonomy" id="2094558"/>
    <lineage>
        <taxon>Eukaryota</taxon>
        <taxon>Viridiplantae</taxon>
        <taxon>Streptophyta</taxon>
        <taxon>Embryophyta</taxon>
        <taxon>Tracheophyta</taxon>
        <taxon>Spermatophyta</taxon>
        <taxon>Magnoliopsida</taxon>
        <taxon>eudicotyledons</taxon>
        <taxon>Gunneridae</taxon>
        <taxon>Pentapetalae</taxon>
        <taxon>rosids</taxon>
        <taxon>fabids</taxon>
        <taxon>Rosales</taxon>
        <taxon>Rosaceae</taxon>
        <taxon>Amygdaloideae</taxon>
        <taxon>Amygdaleae</taxon>
        <taxon>Prunus</taxon>
    </lineage>
</organism>
<keyword evidence="3" id="KW-1185">Reference proteome</keyword>
<dbReference type="STRING" id="2094558.A0A314XZ06"/>
<dbReference type="EMBL" id="PJQY01000072">
    <property type="protein sequence ID" value="PQQ19315.1"/>
    <property type="molecule type" value="Genomic_DNA"/>
</dbReference>
<dbReference type="AlphaFoldDB" id="A0A314XZ06"/>
<comment type="caution">
    <text evidence="1">The sequence shown here is derived from an EMBL/GenBank/DDBJ whole genome shotgun (WGS) entry which is preliminary data.</text>
</comment>
<accession>A0A314XZ06</accession>
<evidence type="ECO:0000313" key="3">
    <source>
        <dbReference type="Proteomes" id="UP000250321"/>
    </source>
</evidence>
<gene>
    <name evidence="2" type="ORF">Pyn_07087</name>
    <name evidence="1" type="ORF">Pyn_22870</name>
</gene>
<proteinExistence type="predicted"/>
<protein>
    <submittedName>
        <fullName evidence="1">Uncharacterized protein</fullName>
    </submittedName>
</protein>
<sequence length="120" mass="13404">MAGKTCRATTGGAFGKNCKYWATDFSIEACSDECHLASGGLHVWSDVTEVSERSSTEEIDMKEINEAFEVHGNSADHQTDRFSYNDEDQFDIDDDELDDSYDSETENELEFIGVVTMATH</sequence>
<name>A0A314XZ06_PRUYE</name>
<evidence type="ECO:0000313" key="1">
    <source>
        <dbReference type="EMBL" id="PQP96683.1"/>
    </source>
</evidence>
<reference evidence="1 3" key="1">
    <citation type="submission" date="2018-02" db="EMBL/GenBank/DDBJ databases">
        <title>Draft genome of wild Prunus yedoensis var. nudiflora.</title>
        <authorList>
            <person name="Baek S."/>
            <person name="Kim J.-H."/>
            <person name="Choi K."/>
            <person name="Kim G.-B."/>
            <person name="Cho A."/>
            <person name="Jang H."/>
            <person name="Shin C.-H."/>
            <person name="Yu H.-J."/>
            <person name="Mun J.-H."/>
        </authorList>
    </citation>
    <scope>NUCLEOTIDE SEQUENCE [LARGE SCALE GENOMIC DNA]</scope>
    <source>
        <strain evidence="3">cv. Jeju island</strain>
        <tissue evidence="1">Leaf</tissue>
    </source>
</reference>